<keyword evidence="5" id="KW-1185">Reference proteome</keyword>
<dbReference type="Pfam" id="PF00107">
    <property type="entry name" value="ADH_zinc_N"/>
    <property type="match status" value="1"/>
</dbReference>
<proteinExistence type="predicted"/>
<dbReference type="PANTHER" id="PTHR43205">
    <property type="entry name" value="PROSTAGLANDIN REDUCTASE"/>
    <property type="match status" value="1"/>
</dbReference>
<dbReference type="Gene3D" id="3.90.180.10">
    <property type="entry name" value="Medium-chain alcohol dehydrogenases, catalytic domain"/>
    <property type="match status" value="1"/>
</dbReference>
<feature type="domain" description="Alcohol dehydrogenase-like C-terminal" evidence="2">
    <location>
        <begin position="159"/>
        <end position="281"/>
    </location>
</feature>
<dbReference type="RefSeq" id="WP_342629220.1">
    <property type="nucleotide sequence ID" value="NZ_CP152276.1"/>
</dbReference>
<dbReference type="InterPro" id="IPR013149">
    <property type="entry name" value="ADH-like_C"/>
</dbReference>
<name>A0ABZ3D7U8_9PROT</name>
<accession>A0ABZ3D7U8</accession>
<sequence length="295" mass="31259">MKPSLDQEIVLARRPAGRLTLDCFDVRHVSAEPMAAGMLRIRVRYLSIDPYMRGLMDGDLGFAAPLALGQALPGEAVGDVIESADARFEAGDLVLCHAGWRTVATLPANECRRLDPDIVAPTTSLGILGAPGFSAWLGMMVLAPPAAGETVVVAAAAGPVGSAVVQFARNAGAHVTAIAGGAAKCDWLRTVLKADHVIDRHDSDFSIRLRDACPRGIDVYFENVGGIVWNAVFPLLNRHARVPVCGLVSGYDGGSNQNGNSVSDDAILAAALARSLTIRGFVNFDFRAKYFLITH</sequence>
<gene>
    <name evidence="4" type="ORF">AAC691_05400</name>
</gene>
<dbReference type="InterPro" id="IPR041694">
    <property type="entry name" value="ADH_N_2"/>
</dbReference>
<evidence type="ECO:0000259" key="2">
    <source>
        <dbReference type="Pfam" id="PF00107"/>
    </source>
</evidence>
<dbReference type="InterPro" id="IPR011032">
    <property type="entry name" value="GroES-like_sf"/>
</dbReference>
<reference evidence="4 5" key="1">
    <citation type="submission" date="2024-04" db="EMBL/GenBank/DDBJ databases">
        <title>Complete genome sequence of Nguyenibacter vanlangesis HBCM-1154, a strain capable of nitrogen fixation, IAA production, and phosphorus solubilization isolated from sugarcane soil.</title>
        <authorList>
            <person name="MY HANH P."/>
        </authorList>
    </citation>
    <scope>NUCLEOTIDE SEQUENCE [LARGE SCALE GENOMIC DNA]</scope>
    <source>
        <strain evidence="4 5">HBCM 1154</strain>
    </source>
</reference>
<evidence type="ECO:0000259" key="3">
    <source>
        <dbReference type="Pfam" id="PF16884"/>
    </source>
</evidence>
<dbReference type="InterPro" id="IPR045010">
    <property type="entry name" value="MDR_fam"/>
</dbReference>
<protein>
    <submittedName>
        <fullName evidence="4">NADP-dependent oxidoreductase</fullName>
    </submittedName>
</protein>
<evidence type="ECO:0000313" key="5">
    <source>
        <dbReference type="Proteomes" id="UP001449795"/>
    </source>
</evidence>
<dbReference type="CDD" id="cd05288">
    <property type="entry name" value="PGDH"/>
    <property type="match status" value="1"/>
</dbReference>
<dbReference type="Gene3D" id="3.40.50.720">
    <property type="entry name" value="NAD(P)-binding Rossmann-like Domain"/>
    <property type="match status" value="1"/>
</dbReference>
<dbReference type="Proteomes" id="UP001449795">
    <property type="component" value="Chromosome"/>
</dbReference>
<dbReference type="SUPFAM" id="SSF51735">
    <property type="entry name" value="NAD(P)-binding Rossmann-fold domains"/>
    <property type="match status" value="1"/>
</dbReference>
<dbReference type="Pfam" id="PF16884">
    <property type="entry name" value="ADH_N_2"/>
    <property type="match status" value="1"/>
</dbReference>
<organism evidence="4 5">
    <name type="scientific">Nguyenibacter vanlangensis</name>
    <dbReference type="NCBI Taxonomy" id="1216886"/>
    <lineage>
        <taxon>Bacteria</taxon>
        <taxon>Pseudomonadati</taxon>
        <taxon>Pseudomonadota</taxon>
        <taxon>Alphaproteobacteria</taxon>
        <taxon>Acetobacterales</taxon>
        <taxon>Acetobacteraceae</taxon>
        <taxon>Nguyenibacter</taxon>
    </lineage>
</organism>
<dbReference type="InterPro" id="IPR036291">
    <property type="entry name" value="NAD(P)-bd_dom_sf"/>
</dbReference>
<keyword evidence="1" id="KW-0560">Oxidoreductase</keyword>
<evidence type="ECO:0000313" key="4">
    <source>
        <dbReference type="EMBL" id="XAE43868.1"/>
    </source>
</evidence>
<dbReference type="SUPFAM" id="SSF50129">
    <property type="entry name" value="GroES-like"/>
    <property type="match status" value="1"/>
</dbReference>
<feature type="domain" description="Oxidoreductase N-terminal" evidence="3">
    <location>
        <begin position="8"/>
        <end position="112"/>
    </location>
</feature>
<evidence type="ECO:0000256" key="1">
    <source>
        <dbReference type="ARBA" id="ARBA00023002"/>
    </source>
</evidence>
<dbReference type="PANTHER" id="PTHR43205:SF7">
    <property type="entry name" value="PROSTAGLANDIN REDUCTASE 1"/>
    <property type="match status" value="1"/>
</dbReference>
<dbReference type="EMBL" id="CP152276">
    <property type="protein sequence ID" value="XAE43868.1"/>
    <property type="molecule type" value="Genomic_DNA"/>
</dbReference>